<reference evidence="1 2" key="1">
    <citation type="submission" date="2020-08" db="EMBL/GenBank/DDBJ databases">
        <title>Genomic Encyclopedia of Archaeal and Bacterial Type Strains, Phase II (KMG-II): from individual species to whole genera.</title>
        <authorList>
            <person name="Goeker M."/>
        </authorList>
    </citation>
    <scope>NUCLEOTIDE SEQUENCE [LARGE SCALE GENOMIC DNA]</scope>
    <source>
        <strain evidence="1 2">DSM 23288</strain>
    </source>
</reference>
<protein>
    <submittedName>
        <fullName evidence="1">Uncharacterized protein</fullName>
    </submittedName>
</protein>
<evidence type="ECO:0000313" key="2">
    <source>
        <dbReference type="Proteomes" id="UP000585272"/>
    </source>
</evidence>
<name>A0A840IN15_9ACTN</name>
<dbReference type="Proteomes" id="UP000585272">
    <property type="component" value="Unassembled WGS sequence"/>
</dbReference>
<accession>A0A840IN15</accession>
<dbReference type="RefSeq" id="WP_221243314.1">
    <property type="nucleotide sequence ID" value="NZ_JACHNU010000014.1"/>
</dbReference>
<keyword evidence="2" id="KW-1185">Reference proteome</keyword>
<comment type="caution">
    <text evidence="1">The sequence shown here is derived from an EMBL/GenBank/DDBJ whole genome shotgun (WGS) entry which is preliminary data.</text>
</comment>
<evidence type="ECO:0000313" key="1">
    <source>
        <dbReference type="EMBL" id="MBB4665240.1"/>
    </source>
</evidence>
<organism evidence="1 2">
    <name type="scientific">Conexibacter arvalis</name>
    <dbReference type="NCBI Taxonomy" id="912552"/>
    <lineage>
        <taxon>Bacteria</taxon>
        <taxon>Bacillati</taxon>
        <taxon>Actinomycetota</taxon>
        <taxon>Thermoleophilia</taxon>
        <taxon>Solirubrobacterales</taxon>
        <taxon>Conexibacteraceae</taxon>
        <taxon>Conexibacter</taxon>
    </lineage>
</organism>
<sequence length="210" mass="21709">MKNRLDGLCAPAMSPVTAARTGVSAGTGRHLMKPLASIALAALLSLVVAASSTATIISPAVNDPVQAEGTLDVQGFSIRNSCEFVLSGSVTSSTTIGFASASSRCISGIDTVRMEFPVGGAPLSFLEERGGLSGLWSLAPIALVWDIPILGTCTYADSLAGTWDFDGSDTLVTLDDQAPLWRIRLTAGSPVFCPDMAIAGMLRLTGVYVI</sequence>
<dbReference type="AlphaFoldDB" id="A0A840IN15"/>
<proteinExistence type="predicted"/>
<gene>
    <name evidence="1" type="ORF">BDZ31_004867</name>
</gene>
<dbReference type="EMBL" id="JACHNU010000014">
    <property type="protein sequence ID" value="MBB4665240.1"/>
    <property type="molecule type" value="Genomic_DNA"/>
</dbReference>